<comment type="caution">
    <text evidence="1">The sequence shown here is derived from an EMBL/GenBank/DDBJ whole genome shotgun (WGS) entry which is preliminary data.</text>
</comment>
<proteinExistence type="predicted"/>
<reference evidence="1" key="1">
    <citation type="journal article" date="2020" name="mSystems">
        <title>Genome- and Community-Level Interaction Insights into Carbon Utilization and Element Cycling Functions of Hydrothermarchaeota in Hydrothermal Sediment.</title>
        <authorList>
            <person name="Zhou Z."/>
            <person name="Liu Y."/>
            <person name="Xu W."/>
            <person name="Pan J."/>
            <person name="Luo Z.H."/>
            <person name="Li M."/>
        </authorList>
    </citation>
    <scope>NUCLEOTIDE SEQUENCE [LARGE SCALE GENOMIC DNA]</scope>
    <source>
        <strain evidence="1">SpSt-418</strain>
    </source>
</reference>
<organism evidence="1">
    <name type="scientific">Oscillatoriales cyanobacterium SpSt-418</name>
    <dbReference type="NCBI Taxonomy" id="2282169"/>
    <lineage>
        <taxon>Bacteria</taxon>
        <taxon>Bacillati</taxon>
        <taxon>Cyanobacteriota</taxon>
        <taxon>Cyanophyceae</taxon>
        <taxon>Oscillatoriophycideae</taxon>
        <taxon>Oscillatoriales</taxon>
    </lineage>
</organism>
<dbReference type="AlphaFoldDB" id="A0A7C3PQD9"/>
<evidence type="ECO:0000313" key="1">
    <source>
        <dbReference type="EMBL" id="HFM98721.1"/>
    </source>
</evidence>
<gene>
    <name evidence="1" type="ORF">ENR64_13385</name>
</gene>
<protein>
    <submittedName>
        <fullName evidence="1">Nuclear transport factor 2 family protein</fullName>
    </submittedName>
</protein>
<name>A0A7C3PQD9_9CYAN</name>
<accession>A0A7C3PQD9</accession>
<sequence>MPAVSRWGRGFVVGLALAIAPMVMPVQGLAQSAATAPTALKETLSQLDAAASKADKTGVMKFYSPTFRHSDGLDRKGLEAALGKLWERYPNLKYRTEIQDWKREGDAIVTETITYVTGSQKVGDRQYNLNSTLRSRQRIVNQQIVQQEVLSEQSKVTSGENPPSIRLVLPSKVKPGQRFNFDAIVEEPLEDDLLLGAAVEEAIRPEGFLTPAKIELRPLNAGGIFKVGRAPNRGENRWISAVVVRDDGITVITQRLIVSDK</sequence>
<dbReference type="EMBL" id="DSRU01000197">
    <property type="protein sequence ID" value="HFM98721.1"/>
    <property type="molecule type" value="Genomic_DNA"/>
</dbReference>